<protein>
    <submittedName>
        <fullName evidence="2">Uncharacterized protein</fullName>
    </submittedName>
</protein>
<feature type="transmembrane region" description="Helical" evidence="1">
    <location>
        <begin position="12"/>
        <end position="33"/>
    </location>
</feature>
<comment type="caution">
    <text evidence="2">The sequence shown here is derived from an EMBL/GenBank/DDBJ whole genome shotgun (WGS) entry which is preliminary data.</text>
</comment>
<proteinExistence type="predicted"/>
<dbReference type="EMBL" id="JAUIQD010000009">
    <property type="protein sequence ID" value="KAK3339731.1"/>
    <property type="molecule type" value="Genomic_DNA"/>
</dbReference>
<reference evidence="2" key="1">
    <citation type="journal article" date="2023" name="Mol. Phylogenet. Evol.">
        <title>Genome-scale phylogeny and comparative genomics of the fungal order Sordariales.</title>
        <authorList>
            <person name="Hensen N."/>
            <person name="Bonometti L."/>
            <person name="Westerberg I."/>
            <person name="Brannstrom I.O."/>
            <person name="Guillou S."/>
            <person name="Cros-Aarteil S."/>
            <person name="Calhoun S."/>
            <person name="Haridas S."/>
            <person name="Kuo A."/>
            <person name="Mondo S."/>
            <person name="Pangilinan J."/>
            <person name="Riley R."/>
            <person name="LaButti K."/>
            <person name="Andreopoulos B."/>
            <person name="Lipzen A."/>
            <person name="Chen C."/>
            <person name="Yan M."/>
            <person name="Daum C."/>
            <person name="Ng V."/>
            <person name="Clum A."/>
            <person name="Steindorff A."/>
            <person name="Ohm R.A."/>
            <person name="Martin F."/>
            <person name="Silar P."/>
            <person name="Natvig D.O."/>
            <person name="Lalanne C."/>
            <person name="Gautier V."/>
            <person name="Ament-Velasquez S.L."/>
            <person name="Kruys A."/>
            <person name="Hutchinson M.I."/>
            <person name="Powell A.J."/>
            <person name="Barry K."/>
            <person name="Miller A.N."/>
            <person name="Grigoriev I.V."/>
            <person name="Debuchy R."/>
            <person name="Gladieux P."/>
            <person name="Hiltunen Thoren M."/>
            <person name="Johannesson H."/>
        </authorList>
    </citation>
    <scope>NUCLEOTIDE SEQUENCE</scope>
    <source>
        <strain evidence="2">CBS 955.72</strain>
    </source>
</reference>
<dbReference type="Proteomes" id="UP001275084">
    <property type="component" value="Unassembled WGS sequence"/>
</dbReference>
<name>A0AAJ0H507_9PEZI</name>
<dbReference type="AlphaFoldDB" id="A0AAJ0H507"/>
<keyword evidence="3" id="KW-1185">Reference proteome</keyword>
<feature type="transmembrane region" description="Helical" evidence="1">
    <location>
        <begin position="45"/>
        <end position="63"/>
    </location>
</feature>
<keyword evidence="1" id="KW-0812">Transmembrane</keyword>
<organism evidence="2 3">
    <name type="scientific">Lasiosphaeria hispida</name>
    <dbReference type="NCBI Taxonomy" id="260671"/>
    <lineage>
        <taxon>Eukaryota</taxon>
        <taxon>Fungi</taxon>
        <taxon>Dikarya</taxon>
        <taxon>Ascomycota</taxon>
        <taxon>Pezizomycotina</taxon>
        <taxon>Sordariomycetes</taxon>
        <taxon>Sordariomycetidae</taxon>
        <taxon>Sordariales</taxon>
        <taxon>Lasiosphaeriaceae</taxon>
        <taxon>Lasiosphaeria</taxon>
    </lineage>
</organism>
<evidence type="ECO:0000313" key="2">
    <source>
        <dbReference type="EMBL" id="KAK3339731.1"/>
    </source>
</evidence>
<reference evidence="2" key="2">
    <citation type="submission" date="2023-06" db="EMBL/GenBank/DDBJ databases">
        <authorList>
            <consortium name="Lawrence Berkeley National Laboratory"/>
            <person name="Haridas S."/>
            <person name="Hensen N."/>
            <person name="Bonometti L."/>
            <person name="Westerberg I."/>
            <person name="Brannstrom I.O."/>
            <person name="Guillou S."/>
            <person name="Cros-Aarteil S."/>
            <person name="Calhoun S."/>
            <person name="Kuo A."/>
            <person name="Mondo S."/>
            <person name="Pangilinan J."/>
            <person name="Riley R."/>
            <person name="Labutti K."/>
            <person name="Andreopoulos B."/>
            <person name="Lipzen A."/>
            <person name="Chen C."/>
            <person name="Yanf M."/>
            <person name="Daum C."/>
            <person name="Ng V."/>
            <person name="Clum A."/>
            <person name="Steindorff A."/>
            <person name="Ohm R."/>
            <person name="Martin F."/>
            <person name="Silar P."/>
            <person name="Natvig D."/>
            <person name="Lalanne C."/>
            <person name="Gautier V."/>
            <person name="Ament-Velasquez S.L."/>
            <person name="Kruys A."/>
            <person name="Hutchinson M.I."/>
            <person name="Powell A.J."/>
            <person name="Barry K."/>
            <person name="Miller A.N."/>
            <person name="Grigoriev I.V."/>
            <person name="Debuchy R."/>
            <person name="Gladieux P."/>
            <person name="Thoren M.H."/>
            <person name="Johannesson H."/>
        </authorList>
    </citation>
    <scope>NUCLEOTIDE SEQUENCE</scope>
    <source>
        <strain evidence="2">CBS 955.72</strain>
    </source>
</reference>
<evidence type="ECO:0000313" key="3">
    <source>
        <dbReference type="Proteomes" id="UP001275084"/>
    </source>
</evidence>
<evidence type="ECO:0000256" key="1">
    <source>
        <dbReference type="SAM" id="Phobius"/>
    </source>
</evidence>
<keyword evidence="1" id="KW-1133">Transmembrane helix</keyword>
<keyword evidence="1" id="KW-0472">Membrane</keyword>
<sequence length="116" mass="12522">MSNPPATPLERNLCLALLFVTGILLNAALRLFLWPRIESVVTPHAPLAVAVILTRIPIAVLGVRLHQRILGERWLGEPLSSAVIFLPTILVDLALGSCYYSCGVGQVASAYCFAAR</sequence>
<accession>A0AAJ0H507</accession>
<gene>
    <name evidence="2" type="ORF">B0T25DRAFT_574626</name>
</gene>